<dbReference type="STRING" id="1286106.MPL1_11910"/>
<dbReference type="InterPro" id="IPR001789">
    <property type="entry name" value="Sig_transdc_resp-reg_receiver"/>
</dbReference>
<dbReference type="Gene3D" id="3.40.50.2300">
    <property type="match status" value="1"/>
</dbReference>
<dbReference type="PRINTS" id="PR00038">
    <property type="entry name" value="HTHLUXR"/>
</dbReference>
<dbReference type="InterPro" id="IPR016032">
    <property type="entry name" value="Sig_transdc_resp-reg_C-effctor"/>
</dbReference>
<dbReference type="InterPro" id="IPR000792">
    <property type="entry name" value="Tscrpt_reg_LuxR_C"/>
</dbReference>
<dbReference type="PROSITE" id="PS50043">
    <property type="entry name" value="HTH_LUXR_2"/>
    <property type="match status" value="1"/>
</dbReference>
<keyword evidence="2" id="KW-0238">DNA-binding</keyword>
<dbReference type="SUPFAM" id="SSF46894">
    <property type="entry name" value="C-terminal effector domain of the bipartite response regulators"/>
    <property type="match status" value="1"/>
</dbReference>
<protein>
    <submittedName>
        <fullName evidence="6">Two component LuxR family transcriptional regulator</fullName>
    </submittedName>
</protein>
<dbReference type="SMART" id="SM00448">
    <property type="entry name" value="REC"/>
    <property type="match status" value="1"/>
</dbReference>
<accession>M7PNP7</accession>
<dbReference type="InterPro" id="IPR039420">
    <property type="entry name" value="WalR-like"/>
</dbReference>
<dbReference type="PANTHER" id="PTHR43214">
    <property type="entry name" value="TWO-COMPONENT RESPONSE REGULATOR"/>
    <property type="match status" value="1"/>
</dbReference>
<dbReference type="GO" id="GO:0003677">
    <property type="term" value="F:DNA binding"/>
    <property type="evidence" value="ECO:0007669"/>
    <property type="project" value="UniProtKB-KW"/>
</dbReference>
<organism evidence="6 7">
    <name type="scientific">Methylophaga lonarensis MPL</name>
    <dbReference type="NCBI Taxonomy" id="1286106"/>
    <lineage>
        <taxon>Bacteria</taxon>
        <taxon>Pseudomonadati</taxon>
        <taxon>Pseudomonadota</taxon>
        <taxon>Gammaproteobacteria</taxon>
        <taxon>Thiotrichales</taxon>
        <taxon>Piscirickettsiaceae</taxon>
        <taxon>Methylophaga</taxon>
    </lineage>
</organism>
<feature type="domain" description="HTH luxR-type" evidence="4">
    <location>
        <begin position="144"/>
        <end position="209"/>
    </location>
</feature>
<dbReference type="PROSITE" id="PS00622">
    <property type="entry name" value="HTH_LUXR_1"/>
    <property type="match status" value="1"/>
</dbReference>
<dbReference type="InterPro" id="IPR011006">
    <property type="entry name" value="CheY-like_superfamily"/>
</dbReference>
<feature type="domain" description="Response regulatory" evidence="5">
    <location>
        <begin position="6"/>
        <end position="122"/>
    </location>
</feature>
<dbReference type="Proteomes" id="UP000012019">
    <property type="component" value="Unassembled WGS sequence"/>
</dbReference>
<evidence type="ECO:0000256" key="2">
    <source>
        <dbReference type="ARBA" id="ARBA00023125"/>
    </source>
</evidence>
<keyword evidence="1 3" id="KW-0597">Phosphoprotein</keyword>
<dbReference type="PROSITE" id="PS50110">
    <property type="entry name" value="RESPONSE_REGULATORY"/>
    <property type="match status" value="1"/>
</dbReference>
<evidence type="ECO:0000313" key="6">
    <source>
        <dbReference type="EMBL" id="EMR12099.1"/>
    </source>
</evidence>
<dbReference type="AlphaFoldDB" id="M7PNP7"/>
<sequence>MQENLRILLADDHEMLRAGVKHILEQHEHLTVVAEASSGEQAYELYSKLMPDLLIMDMSMPGMGGLEAIRRIKTRDHNAKVIIFSMHEEALYAIQALSSGAVGYVLKSAELGDLLQAIKQAMLGKSFMSAAIAQKIALKSLAGEYSSIEQLTAREFEVFCLLAEGKKVSEISDLLMISQKTVATYQTRIKKKLNIDSAVDLVRLAVQYGIVS</sequence>
<name>M7PNP7_9GAMM</name>
<dbReference type="CDD" id="cd06170">
    <property type="entry name" value="LuxR_C_like"/>
    <property type="match status" value="1"/>
</dbReference>
<dbReference type="Pfam" id="PF00072">
    <property type="entry name" value="Response_reg"/>
    <property type="match status" value="1"/>
</dbReference>
<dbReference type="GO" id="GO:0000160">
    <property type="term" value="P:phosphorelay signal transduction system"/>
    <property type="evidence" value="ECO:0007669"/>
    <property type="project" value="InterPro"/>
</dbReference>
<dbReference type="PATRIC" id="fig|1286106.3.peg.2385"/>
<dbReference type="PANTHER" id="PTHR43214:SF43">
    <property type="entry name" value="TWO-COMPONENT RESPONSE REGULATOR"/>
    <property type="match status" value="1"/>
</dbReference>
<feature type="modified residue" description="4-aspartylphosphate" evidence="3">
    <location>
        <position position="57"/>
    </location>
</feature>
<evidence type="ECO:0000259" key="4">
    <source>
        <dbReference type="PROSITE" id="PS50043"/>
    </source>
</evidence>
<proteinExistence type="predicted"/>
<dbReference type="eggNOG" id="COG2197">
    <property type="taxonomic scope" value="Bacteria"/>
</dbReference>
<dbReference type="GO" id="GO:0006355">
    <property type="term" value="P:regulation of DNA-templated transcription"/>
    <property type="evidence" value="ECO:0007669"/>
    <property type="project" value="InterPro"/>
</dbReference>
<dbReference type="InterPro" id="IPR058245">
    <property type="entry name" value="NreC/VraR/RcsB-like_REC"/>
</dbReference>
<evidence type="ECO:0000256" key="3">
    <source>
        <dbReference type="PROSITE-ProRule" id="PRU00169"/>
    </source>
</evidence>
<comment type="caution">
    <text evidence="6">The sequence shown here is derived from an EMBL/GenBank/DDBJ whole genome shotgun (WGS) entry which is preliminary data.</text>
</comment>
<dbReference type="RefSeq" id="WP_009727336.1">
    <property type="nucleotide sequence ID" value="NZ_APHR01000071.1"/>
</dbReference>
<dbReference type="SUPFAM" id="SSF52172">
    <property type="entry name" value="CheY-like"/>
    <property type="match status" value="1"/>
</dbReference>
<reference evidence="6 7" key="1">
    <citation type="journal article" date="2013" name="Genome Announc.">
        <title>Draft Genome Sequence of Methylophaga lonarensis MPLT, a Haloalkaliphilic (Non-Methane-Utilizing) Methylotroph.</title>
        <authorList>
            <person name="Shetty S.A."/>
            <person name="Marathe N.P."/>
            <person name="Munot H."/>
            <person name="Antony C.P."/>
            <person name="Dhotre D.P."/>
            <person name="Murrell J.C."/>
            <person name="Shouche Y.S."/>
        </authorList>
    </citation>
    <scope>NUCLEOTIDE SEQUENCE [LARGE SCALE GENOMIC DNA]</scope>
    <source>
        <strain evidence="6 7">MPL</strain>
    </source>
</reference>
<gene>
    <name evidence="6" type="ORF">MPL1_11910</name>
</gene>
<dbReference type="OrthoDB" id="9796655at2"/>
<evidence type="ECO:0000259" key="5">
    <source>
        <dbReference type="PROSITE" id="PS50110"/>
    </source>
</evidence>
<evidence type="ECO:0000256" key="1">
    <source>
        <dbReference type="ARBA" id="ARBA00022553"/>
    </source>
</evidence>
<dbReference type="Pfam" id="PF00196">
    <property type="entry name" value="GerE"/>
    <property type="match status" value="1"/>
</dbReference>
<keyword evidence="7" id="KW-1185">Reference proteome</keyword>
<dbReference type="SMART" id="SM00421">
    <property type="entry name" value="HTH_LUXR"/>
    <property type="match status" value="1"/>
</dbReference>
<dbReference type="EMBL" id="APHR01000071">
    <property type="protein sequence ID" value="EMR12099.1"/>
    <property type="molecule type" value="Genomic_DNA"/>
</dbReference>
<dbReference type="CDD" id="cd17535">
    <property type="entry name" value="REC_NarL-like"/>
    <property type="match status" value="1"/>
</dbReference>
<evidence type="ECO:0000313" key="7">
    <source>
        <dbReference type="Proteomes" id="UP000012019"/>
    </source>
</evidence>